<organism evidence="2 3">
    <name type="scientific">Siccirubricoccus deserti</name>
    <dbReference type="NCBI Taxonomy" id="2013562"/>
    <lineage>
        <taxon>Bacteria</taxon>
        <taxon>Pseudomonadati</taxon>
        <taxon>Pseudomonadota</taxon>
        <taxon>Alphaproteobacteria</taxon>
        <taxon>Acetobacterales</taxon>
        <taxon>Roseomonadaceae</taxon>
        <taxon>Siccirubricoccus</taxon>
    </lineage>
</organism>
<dbReference type="SUPFAM" id="SSF53756">
    <property type="entry name" value="UDP-Glycosyltransferase/glycogen phosphorylase"/>
    <property type="match status" value="1"/>
</dbReference>
<proteinExistence type="predicted"/>
<dbReference type="AlphaFoldDB" id="A0A9X0R011"/>
<protein>
    <submittedName>
        <fullName evidence="2">Glycosyltransferase</fullName>
    </submittedName>
</protein>
<name>A0A9X0R011_9PROT</name>
<dbReference type="Pfam" id="PF13692">
    <property type="entry name" value="Glyco_trans_1_4"/>
    <property type="match status" value="1"/>
</dbReference>
<dbReference type="GO" id="GO:0016757">
    <property type="term" value="F:glycosyltransferase activity"/>
    <property type="evidence" value="ECO:0007669"/>
    <property type="project" value="UniProtKB-ARBA"/>
</dbReference>
<evidence type="ECO:0000259" key="1">
    <source>
        <dbReference type="Pfam" id="PF13439"/>
    </source>
</evidence>
<accession>A0A9X0R011</accession>
<evidence type="ECO:0000313" key="3">
    <source>
        <dbReference type="Proteomes" id="UP000600101"/>
    </source>
</evidence>
<gene>
    <name evidence="2" type="ORF">H7965_13240</name>
</gene>
<dbReference type="RefSeq" id="WP_186771056.1">
    <property type="nucleotide sequence ID" value="NZ_JACOMF010000014.1"/>
</dbReference>
<evidence type="ECO:0000313" key="2">
    <source>
        <dbReference type="EMBL" id="MBC4016283.1"/>
    </source>
</evidence>
<feature type="domain" description="Glycosyltransferase subfamily 4-like N-terminal" evidence="1">
    <location>
        <begin position="22"/>
        <end position="186"/>
    </location>
</feature>
<dbReference type="PANTHER" id="PTHR12526:SF636">
    <property type="entry name" value="BLL3647 PROTEIN"/>
    <property type="match status" value="1"/>
</dbReference>
<reference evidence="2" key="1">
    <citation type="submission" date="2020-08" db="EMBL/GenBank/DDBJ databases">
        <authorList>
            <person name="Hu Y."/>
            <person name="Nguyen S.V."/>
            <person name="Li F."/>
            <person name="Fanning S."/>
        </authorList>
    </citation>
    <scope>NUCLEOTIDE SEQUENCE</scope>
    <source>
        <strain evidence="2">SYSU D8009</strain>
    </source>
</reference>
<dbReference type="Pfam" id="PF13439">
    <property type="entry name" value="Glyco_transf_4"/>
    <property type="match status" value="1"/>
</dbReference>
<dbReference type="Proteomes" id="UP000600101">
    <property type="component" value="Unassembled WGS sequence"/>
</dbReference>
<dbReference type="Gene3D" id="3.40.50.2000">
    <property type="entry name" value="Glycogen Phosphorylase B"/>
    <property type="match status" value="2"/>
</dbReference>
<dbReference type="CDD" id="cd03811">
    <property type="entry name" value="GT4_GT28_WabH-like"/>
    <property type="match status" value="1"/>
</dbReference>
<dbReference type="EMBL" id="JACOMF010000014">
    <property type="protein sequence ID" value="MBC4016283.1"/>
    <property type="molecule type" value="Genomic_DNA"/>
</dbReference>
<dbReference type="PANTHER" id="PTHR12526">
    <property type="entry name" value="GLYCOSYLTRANSFERASE"/>
    <property type="match status" value="1"/>
</dbReference>
<dbReference type="InterPro" id="IPR028098">
    <property type="entry name" value="Glyco_trans_4-like_N"/>
</dbReference>
<comment type="caution">
    <text evidence="2">The sequence shown here is derived from an EMBL/GenBank/DDBJ whole genome shotgun (WGS) entry which is preliminary data.</text>
</comment>
<keyword evidence="3" id="KW-1185">Reference proteome</keyword>
<sequence>MSTCPPAGRRRVLMVNRVAHLGGVERVILTLIGGLRAHGYEVLLACPGEGELPEAARAAGGTVLPVAFDRMRITADPRSLLRYPAAWRDGAAAVERHCRDRGIALLHTHHPVGTLYAMRAARRLRLPLVQHMHEVLPARMAYAAAQRLGARACTRFLCVSGAGRALLESLGIDRVRTDIIHNGVDPGFLAAGPAAPAADIAGAGPGPHLGVFGVIEPRKGQHLFLEAAAALAARWPQARFWVVGKLALADHADYLHRLQTMAEAPALRGRVTFTGYRADVAGCLRAMDVVVQASTRHESLSMALIEALSLGCRIVATDVGGTAEIVTHGRTGLIVPPGDAAALAAAMERMLGLNAAGFGGRAAADATRFRPEIFCAAVAGRFDAVLGAWRRTSGQCVQRHQPLLGARVGAQVGKDMPL</sequence>